<dbReference type="Proteomes" id="UP000008065">
    <property type="component" value="Unassembled WGS sequence"/>
</dbReference>
<dbReference type="KEGG" id="nte:NEUTE1DRAFT99683"/>
<protein>
    <submittedName>
        <fullName evidence="1">Uncharacterized protein</fullName>
    </submittedName>
</protein>
<dbReference type="EMBL" id="GL891303">
    <property type="protein sequence ID" value="EGO59515.1"/>
    <property type="molecule type" value="Genomic_DNA"/>
</dbReference>
<gene>
    <name evidence="1" type="ORF">NEUTE1DRAFT_99683</name>
</gene>
<evidence type="ECO:0000313" key="1">
    <source>
        <dbReference type="EMBL" id="EGO59515.1"/>
    </source>
</evidence>
<name>F8MGU6_NEUT8</name>
<dbReference type="GeneID" id="20831971"/>
<sequence length="99" mass="10924">MICCEQALTRSTKEPLLACTGTLDKVTFDVGQDGRGLGSLEAISSVARSSKGTMMPVGEMDRQWGVREIEAKYTSRYKDDKGAAVAIGDDHGFWRRRPR</sequence>
<organism evidence="1 2">
    <name type="scientific">Neurospora tetrasperma (strain FGSC 2508 / ATCC MYA-4615 / P0657)</name>
    <dbReference type="NCBI Taxonomy" id="510951"/>
    <lineage>
        <taxon>Eukaryota</taxon>
        <taxon>Fungi</taxon>
        <taxon>Dikarya</taxon>
        <taxon>Ascomycota</taxon>
        <taxon>Pezizomycotina</taxon>
        <taxon>Sordariomycetes</taxon>
        <taxon>Sordariomycetidae</taxon>
        <taxon>Sordariales</taxon>
        <taxon>Sordariaceae</taxon>
        <taxon>Neurospora</taxon>
    </lineage>
</organism>
<proteinExistence type="predicted"/>
<keyword evidence="2" id="KW-1185">Reference proteome</keyword>
<evidence type="ECO:0000313" key="2">
    <source>
        <dbReference type="Proteomes" id="UP000008065"/>
    </source>
</evidence>
<reference evidence="2" key="1">
    <citation type="journal article" date="2011" name="Genetics">
        <title>Massive changes in genome architecture accompany the transition to self-fertility in the filamentous fungus Neurospora tetrasperma.</title>
        <authorList>
            <person name="Ellison C.E."/>
            <person name="Stajich J.E."/>
            <person name="Jacobson D.J."/>
            <person name="Natvig D.O."/>
            <person name="Lapidus A."/>
            <person name="Foster B."/>
            <person name="Aerts A."/>
            <person name="Riley R."/>
            <person name="Lindquist E.A."/>
            <person name="Grigoriev I.V."/>
            <person name="Taylor J.W."/>
        </authorList>
    </citation>
    <scope>NUCLEOTIDE SEQUENCE [LARGE SCALE GENOMIC DNA]</scope>
    <source>
        <strain evidence="2">FGSC 2508 / P0657</strain>
    </source>
</reference>
<dbReference type="VEuPathDB" id="FungiDB:NEUTE1DRAFT_99683"/>
<dbReference type="AlphaFoldDB" id="F8MGU6"/>
<dbReference type="OrthoDB" id="10275690at2759"/>
<dbReference type="HOGENOM" id="CLU_2413804_0_0_1"/>
<dbReference type="RefSeq" id="XP_009849740.1">
    <property type="nucleotide sequence ID" value="XM_009851438.1"/>
</dbReference>
<accession>F8MGU6</accession>